<protein>
    <submittedName>
        <fullName evidence="2">Uncharacterized protein</fullName>
    </submittedName>
</protein>
<proteinExistence type="predicted"/>
<evidence type="ECO:0000256" key="1">
    <source>
        <dbReference type="SAM" id="MobiDB-lite"/>
    </source>
</evidence>
<keyword evidence="3" id="KW-1185">Reference proteome</keyword>
<name>A0ABN9XZW8_9DINO</name>
<evidence type="ECO:0000313" key="3">
    <source>
        <dbReference type="Proteomes" id="UP001189429"/>
    </source>
</evidence>
<accession>A0ABN9XZW8</accession>
<gene>
    <name evidence="2" type="ORF">PCOR1329_LOCUS81203</name>
</gene>
<feature type="region of interest" description="Disordered" evidence="1">
    <location>
        <begin position="1"/>
        <end position="61"/>
    </location>
</feature>
<organism evidence="2 3">
    <name type="scientific">Prorocentrum cordatum</name>
    <dbReference type="NCBI Taxonomy" id="2364126"/>
    <lineage>
        <taxon>Eukaryota</taxon>
        <taxon>Sar</taxon>
        <taxon>Alveolata</taxon>
        <taxon>Dinophyceae</taxon>
        <taxon>Prorocentrales</taxon>
        <taxon>Prorocentraceae</taxon>
        <taxon>Prorocentrum</taxon>
    </lineage>
</organism>
<sequence>MALPRVQVVARPDGGDEDDDWGVGNGRCTNQRRDRESGRAGAGTEWNPGKGNHASKRCNSYRSYGDRANKWQSTERGKEGNKVFNNCKVRRPGGTMKSRVTGEETLRAMAVMKKALAQLERGPARLTRGVLVARLADGREEVQVNEEAVTRSPPEAGRAQSSTGGASSARCSAGLRGQVGPRRAGEASPRQQEHALARSDMNDVQVLLGRAAL</sequence>
<feature type="compositionally biased region" description="Polar residues" evidence="1">
    <location>
        <begin position="159"/>
        <end position="170"/>
    </location>
</feature>
<evidence type="ECO:0000313" key="2">
    <source>
        <dbReference type="EMBL" id="CAK0905513.1"/>
    </source>
</evidence>
<feature type="region of interest" description="Disordered" evidence="1">
    <location>
        <begin position="142"/>
        <end position="201"/>
    </location>
</feature>
<dbReference type="EMBL" id="CAUYUJ010021573">
    <property type="protein sequence ID" value="CAK0905513.1"/>
    <property type="molecule type" value="Genomic_DNA"/>
</dbReference>
<feature type="compositionally biased region" description="Basic and acidic residues" evidence="1">
    <location>
        <begin position="191"/>
        <end position="201"/>
    </location>
</feature>
<comment type="caution">
    <text evidence="2">The sequence shown here is derived from an EMBL/GenBank/DDBJ whole genome shotgun (WGS) entry which is preliminary data.</text>
</comment>
<reference evidence="2" key="1">
    <citation type="submission" date="2023-10" db="EMBL/GenBank/DDBJ databases">
        <authorList>
            <person name="Chen Y."/>
            <person name="Shah S."/>
            <person name="Dougan E. K."/>
            <person name="Thang M."/>
            <person name="Chan C."/>
        </authorList>
    </citation>
    <scope>NUCLEOTIDE SEQUENCE [LARGE SCALE GENOMIC DNA]</scope>
</reference>
<dbReference type="Proteomes" id="UP001189429">
    <property type="component" value="Unassembled WGS sequence"/>
</dbReference>